<feature type="compositionally biased region" description="Polar residues" evidence="1">
    <location>
        <begin position="198"/>
        <end position="222"/>
    </location>
</feature>
<dbReference type="GeneID" id="54547689"/>
<dbReference type="AlphaFoldDB" id="A0A6A6JMZ8"/>
<dbReference type="Proteomes" id="UP000800097">
    <property type="component" value="Unassembled WGS sequence"/>
</dbReference>
<proteinExistence type="predicted"/>
<evidence type="ECO:0000313" key="2">
    <source>
        <dbReference type="EMBL" id="KAF2277614.1"/>
    </source>
</evidence>
<feature type="compositionally biased region" description="Basic and acidic residues" evidence="1">
    <location>
        <begin position="43"/>
        <end position="64"/>
    </location>
</feature>
<evidence type="ECO:0000313" key="3">
    <source>
        <dbReference type="Proteomes" id="UP000800097"/>
    </source>
</evidence>
<evidence type="ECO:0000256" key="1">
    <source>
        <dbReference type="SAM" id="MobiDB-lite"/>
    </source>
</evidence>
<organism evidence="2 3">
    <name type="scientific">Westerdykella ornata</name>
    <dbReference type="NCBI Taxonomy" id="318751"/>
    <lineage>
        <taxon>Eukaryota</taxon>
        <taxon>Fungi</taxon>
        <taxon>Dikarya</taxon>
        <taxon>Ascomycota</taxon>
        <taxon>Pezizomycotina</taxon>
        <taxon>Dothideomycetes</taxon>
        <taxon>Pleosporomycetidae</taxon>
        <taxon>Pleosporales</taxon>
        <taxon>Sporormiaceae</taxon>
        <taxon>Westerdykella</taxon>
    </lineage>
</organism>
<dbReference type="EMBL" id="ML986490">
    <property type="protein sequence ID" value="KAF2277614.1"/>
    <property type="molecule type" value="Genomic_DNA"/>
</dbReference>
<gene>
    <name evidence="2" type="ORF">EI97DRAFT_299265</name>
</gene>
<protein>
    <submittedName>
        <fullName evidence="2">Uncharacterized protein</fullName>
    </submittedName>
</protein>
<feature type="compositionally biased region" description="Basic and acidic residues" evidence="1">
    <location>
        <begin position="78"/>
        <end position="87"/>
    </location>
</feature>
<dbReference type="RefSeq" id="XP_033655153.1">
    <property type="nucleotide sequence ID" value="XM_033794514.1"/>
</dbReference>
<reference evidence="2" key="1">
    <citation type="journal article" date="2020" name="Stud. Mycol.">
        <title>101 Dothideomycetes genomes: a test case for predicting lifestyles and emergence of pathogens.</title>
        <authorList>
            <person name="Haridas S."/>
            <person name="Albert R."/>
            <person name="Binder M."/>
            <person name="Bloem J."/>
            <person name="Labutti K."/>
            <person name="Salamov A."/>
            <person name="Andreopoulos B."/>
            <person name="Baker S."/>
            <person name="Barry K."/>
            <person name="Bills G."/>
            <person name="Bluhm B."/>
            <person name="Cannon C."/>
            <person name="Castanera R."/>
            <person name="Culley D."/>
            <person name="Daum C."/>
            <person name="Ezra D."/>
            <person name="Gonzalez J."/>
            <person name="Henrissat B."/>
            <person name="Kuo A."/>
            <person name="Liang C."/>
            <person name="Lipzen A."/>
            <person name="Lutzoni F."/>
            <person name="Magnuson J."/>
            <person name="Mondo S."/>
            <person name="Nolan M."/>
            <person name="Ohm R."/>
            <person name="Pangilinan J."/>
            <person name="Park H.-J."/>
            <person name="Ramirez L."/>
            <person name="Alfaro M."/>
            <person name="Sun H."/>
            <person name="Tritt A."/>
            <person name="Yoshinaga Y."/>
            <person name="Zwiers L.-H."/>
            <person name="Turgeon B."/>
            <person name="Goodwin S."/>
            <person name="Spatafora J."/>
            <person name="Crous P."/>
            <person name="Grigoriev I."/>
        </authorList>
    </citation>
    <scope>NUCLEOTIDE SEQUENCE</scope>
    <source>
        <strain evidence="2">CBS 379.55</strain>
    </source>
</reference>
<feature type="region of interest" description="Disordered" evidence="1">
    <location>
        <begin position="31"/>
        <end position="247"/>
    </location>
</feature>
<accession>A0A6A6JMZ8</accession>
<sequence>MALLAFKAIDYGADHIPDRFWEKLPGGFFTPADKKKAKHKNRDGRTRRELPHSSSEERRAHRDTNPPTDYSDFSAYDDTDHEREYRDRQRRRRAKSVGQSPSREINYGRGRDGGIQRSSDFDDVYDMDRSERAPQFPPPPASEYKPYNPADYAPPMGNEYGRRSSARPEYGPQRFTLQPPRHGTHPQATPPLRFLHPAQTTTSTNPASTSRLSQRHTAPSQHLTKRPATLTLPHHRSTGTGPALSLP</sequence>
<dbReference type="OrthoDB" id="3800349at2759"/>
<name>A0A6A6JMZ8_WESOR</name>
<keyword evidence="3" id="KW-1185">Reference proteome</keyword>